<reference evidence="1" key="2">
    <citation type="submission" date="2020-11" db="EMBL/GenBank/DDBJ databases">
        <authorList>
            <person name="McCartney M.A."/>
            <person name="Auch B."/>
            <person name="Kono T."/>
            <person name="Mallez S."/>
            <person name="Becker A."/>
            <person name="Gohl D.M."/>
            <person name="Silverstein K.A.T."/>
            <person name="Koren S."/>
            <person name="Bechman K.B."/>
            <person name="Herman A."/>
            <person name="Abrahante J.E."/>
            <person name="Garbe J."/>
        </authorList>
    </citation>
    <scope>NUCLEOTIDE SEQUENCE</scope>
    <source>
        <strain evidence="1">Duluth1</strain>
        <tissue evidence="1">Whole animal</tissue>
    </source>
</reference>
<accession>A0A9D4DZM5</accession>
<dbReference type="AlphaFoldDB" id="A0A9D4DZM5"/>
<name>A0A9D4DZM5_DREPO</name>
<gene>
    <name evidence="1" type="ORF">DPMN_170360</name>
</gene>
<reference evidence="1" key="1">
    <citation type="journal article" date="2019" name="bioRxiv">
        <title>The Genome of the Zebra Mussel, Dreissena polymorpha: A Resource for Invasive Species Research.</title>
        <authorList>
            <person name="McCartney M.A."/>
            <person name="Auch B."/>
            <person name="Kono T."/>
            <person name="Mallez S."/>
            <person name="Zhang Y."/>
            <person name="Obille A."/>
            <person name="Becker A."/>
            <person name="Abrahante J.E."/>
            <person name="Garbe J."/>
            <person name="Badalamenti J.P."/>
            <person name="Herman A."/>
            <person name="Mangelson H."/>
            <person name="Liachko I."/>
            <person name="Sullivan S."/>
            <person name="Sone E.D."/>
            <person name="Koren S."/>
            <person name="Silverstein K.A.T."/>
            <person name="Beckman K.B."/>
            <person name="Gohl D.M."/>
        </authorList>
    </citation>
    <scope>NUCLEOTIDE SEQUENCE</scope>
    <source>
        <strain evidence="1">Duluth1</strain>
        <tissue evidence="1">Whole animal</tissue>
    </source>
</reference>
<keyword evidence="2" id="KW-1185">Reference proteome</keyword>
<organism evidence="1 2">
    <name type="scientific">Dreissena polymorpha</name>
    <name type="common">Zebra mussel</name>
    <name type="synonym">Mytilus polymorpha</name>
    <dbReference type="NCBI Taxonomy" id="45954"/>
    <lineage>
        <taxon>Eukaryota</taxon>
        <taxon>Metazoa</taxon>
        <taxon>Spiralia</taxon>
        <taxon>Lophotrochozoa</taxon>
        <taxon>Mollusca</taxon>
        <taxon>Bivalvia</taxon>
        <taxon>Autobranchia</taxon>
        <taxon>Heteroconchia</taxon>
        <taxon>Euheterodonta</taxon>
        <taxon>Imparidentia</taxon>
        <taxon>Neoheterodontei</taxon>
        <taxon>Myida</taxon>
        <taxon>Dreissenoidea</taxon>
        <taxon>Dreissenidae</taxon>
        <taxon>Dreissena</taxon>
    </lineage>
</organism>
<sequence length="80" mass="9245">MQNVLLLQVTLQPLLHQFLHQNTSDLLFIFIMISEVDISLKTCSISYPELRRFLTSVAEHGINSQRAKELHHQAELSKVM</sequence>
<comment type="caution">
    <text evidence="1">The sequence shown here is derived from an EMBL/GenBank/DDBJ whole genome shotgun (WGS) entry which is preliminary data.</text>
</comment>
<proteinExistence type="predicted"/>
<dbReference type="Proteomes" id="UP000828390">
    <property type="component" value="Unassembled WGS sequence"/>
</dbReference>
<evidence type="ECO:0000313" key="1">
    <source>
        <dbReference type="EMBL" id="KAH3769112.1"/>
    </source>
</evidence>
<dbReference type="EMBL" id="JAIWYP010000009">
    <property type="protein sequence ID" value="KAH3769112.1"/>
    <property type="molecule type" value="Genomic_DNA"/>
</dbReference>
<protein>
    <submittedName>
        <fullName evidence="1">Uncharacterized protein</fullName>
    </submittedName>
</protein>
<evidence type="ECO:0000313" key="2">
    <source>
        <dbReference type="Proteomes" id="UP000828390"/>
    </source>
</evidence>